<proteinExistence type="predicted"/>
<evidence type="ECO:0000313" key="2">
    <source>
        <dbReference type="Proteomes" id="UP001321498"/>
    </source>
</evidence>
<reference evidence="2" key="1">
    <citation type="journal article" date="2019" name="Int. J. Syst. Evol. Microbiol.">
        <title>The Global Catalogue of Microorganisms (GCM) 10K type strain sequencing project: providing services to taxonomists for standard genome sequencing and annotation.</title>
        <authorList>
            <consortium name="The Broad Institute Genomics Platform"/>
            <consortium name="The Broad Institute Genome Sequencing Center for Infectious Disease"/>
            <person name="Wu L."/>
            <person name="Ma J."/>
        </authorList>
    </citation>
    <scope>NUCLEOTIDE SEQUENCE [LARGE SCALE GENOMIC DNA]</scope>
    <source>
        <strain evidence="2">NBRC 108725</strain>
    </source>
</reference>
<dbReference type="RefSeq" id="WP_286276158.1">
    <property type="nucleotide sequence ID" value="NZ_AP027731.1"/>
</dbReference>
<evidence type="ECO:0008006" key="3">
    <source>
        <dbReference type="Google" id="ProtNLM"/>
    </source>
</evidence>
<sequence>MAALSGDVERAGRLLGAAQTLRERVGLFNPSAFAFHSQLVGSLRSGPGAELFEHGYTEGRGLTPQDAVEEALALTRERPVAVGAQEQS</sequence>
<organism evidence="1 2">
    <name type="scientific">Naasia aerilata</name>
    <dbReference type="NCBI Taxonomy" id="1162966"/>
    <lineage>
        <taxon>Bacteria</taxon>
        <taxon>Bacillati</taxon>
        <taxon>Actinomycetota</taxon>
        <taxon>Actinomycetes</taxon>
        <taxon>Micrococcales</taxon>
        <taxon>Microbacteriaceae</taxon>
        <taxon>Naasia</taxon>
    </lineage>
</organism>
<name>A0ABM8GCS9_9MICO</name>
<keyword evidence="2" id="KW-1185">Reference proteome</keyword>
<gene>
    <name evidence="1" type="ORF">GCM10025866_19640</name>
</gene>
<dbReference type="Proteomes" id="UP001321498">
    <property type="component" value="Chromosome"/>
</dbReference>
<dbReference type="EMBL" id="AP027731">
    <property type="protein sequence ID" value="BDZ46055.1"/>
    <property type="molecule type" value="Genomic_DNA"/>
</dbReference>
<evidence type="ECO:0000313" key="1">
    <source>
        <dbReference type="EMBL" id="BDZ46055.1"/>
    </source>
</evidence>
<protein>
    <recommendedName>
        <fullName evidence="3">Tetratricopeptide repeat protein</fullName>
    </recommendedName>
</protein>
<accession>A0ABM8GCS9</accession>